<dbReference type="Pfam" id="PF00364">
    <property type="entry name" value="Biotin_lipoyl"/>
    <property type="match status" value="1"/>
</dbReference>
<feature type="domain" description="Lipoyl-binding" evidence="4">
    <location>
        <begin position="202"/>
        <end position="270"/>
    </location>
</feature>
<keyword evidence="3" id="KW-0732">Signal</keyword>
<dbReference type="GO" id="GO:0030313">
    <property type="term" value="C:cell envelope"/>
    <property type="evidence" value="ECO:0007669"/>
    <property type="project" value="UniProtKB-SubCell"/>
</dbReference>
<dbReference type="AlphaFoldDB" id="W0FNC7"/>
<comment type="subcellular location">
    <subcellularLocation>
        <location evidence="1">Cell envelope</location>
    </subcellularLocation>
</comment>
<evidence type="ECO:0000256" key="2">
    <source>
        <dbReference type="ARBA" id="ARBA00023054"/>
    </source>
</evidence>
<feature type="signal peptide" evidence="3">
    <location>
        <begin position="1"/>
        <end position="23"/>
    </location>
</feature>
<protein>
    <recommendedName>
        <fullName evidence="4">Lipoyl-binding domain-containing protein</fullName>
    </recommendedName>
</protein>
<keyword evidence="2" id="KW-0175">Coiled coil</keyword>
<evidence type="ECO:0000259" key="4">
    <source>
        <dbReference type="Pfam" id="PF00364"/>
    </source>
</evidence>
<reference evidence="5" key="1">
    <citation type="journal article" date="2013" name="PLoS ONE">
        <title>Metagenomic insights into the carbohydrate-active enzymes carried by the microorganisms adhering to solid digesta in the rumen of cows.</title>
        <authorList>
            <person name="Wang L."/>
            <person name="Hatem A."/>
            <person name="Catalyurek U.V."/>
            <person name="Morrison M."/>
            <person name="Yu Z."/>
        </authorList>
    </citation>
    <scope>NUCLEOTIDE SEQUENCE</scope>
</reference>
<feature type="chain" id="PRO_5004789402" description="Lipoyl-binding domain-containing protein" evidence="3">
    <location>
        <begin position="24"/>
        <end position="361"/>
    </location>
</feature>
<dbReference type="SUPFAM" id="SSF51230">
    <property type="entry name" value="Single hybrid motif"/>
    <property type="match status" value="2"/>
</dbReference>
<dbReference type="InterPro" id="IPR050465">
    <property type="entry name" value="UPF0194_transport"/>
</dbReference>
<evidence type="ECO:0000313" key="5">
    <source>
        <dbReference type="EMBL" id="AHF26431.1"/>
    </source>
</evidence>
<dbReference type="PANTHER" id="PTHR32347">
    <property type="entry name" value="EFFLUX SYSTEM COMPONENT YKNX-RELATED"/>
    <property type="match status" value="1"/>
</dbReference>
<evidence type="ECO:0000256" key="3">
    <source>
        <dbReference type="SAM" id="SignalP"/>
    </source>
</evidence>
<dbReference type="EMBL" id="KC246879">
    <property type="protein sequence ID" value="AHF26431.1"/>
    <property type="molecule type" value="Genomic_DNA"/>
</dbReference>
<name>W0FNC7_9BACT</name>
<dbReference type="Gene3D" id="2.40.30.170">
    <property type="match status" value="1"/>
</dbReference>
<sequence>MKNMKRLMAVLTVLLMAAGAAQADTLSLTGTVEAGVTVPVYAPIGGTVESVNVETGMHVEAGETLLSYRTEKTYATEDGTVAGVFAATGDDAETVTAKYGADLYIEGKTLYSISGSTSRAYSSVETTFVHTGETVYILCRTDSSRFGTGVVTAVDGTSYTVLVTEGDFITGDSVSIFRDEAHTDKLRLGRGSISRVNPTAVTASGAIVNVAVKDGDQVKRGDLLLETLSGTYDGYEMTGTSVTSAEEGVVMSVAAEAGAVVSKGDVVAKIAPVSGMRVEAAVTADDRKALKAGDQVLIELETDENVSYQGTVRYITETPETDTEDVTYKAIIDFTPDENAFFGMNVIVTRGEKAETAEAGE</sequence>
<dbReference type="PANTHER" id="PTHR32347:SF14">
    <property type="entry name" value="EFFLUX SYSTEM COMPONENT YKNX-RELATED"/>
    <property type="match status" value="1"/>
</dbReference>
<proteinExistence type="predicted"/>
<accession>W0FNC7</accession>
<organism evidence="5">
    <name type="scientific">uncultured bacterium Contig1468_n_1482_cl</name>
    <dbReference type="NCBI Taxonomy" id="1393431"/>
    <lineage>
        <taxon>Bacteria</taxon>
        <taxon>environmental samples</taxon>
    </lineage>
</organism>
<evidence type="ECO:0000256" key="1">
    <source>
        <dbReference type="ARBA" id="ARBA00004196"/>
    </source>
</evidence>
<dbReference type="Gene3D" id="2.40.50.100">
    <property type="match status" value="2"/>
</dbReference>
<dbReference type="InterPro" id="IPR000089">
    <property type="entry name" value="Biotin_lipoyl"/>
</dbReference>
<dbReference type="InterPro" id="IPR011053">
    <property type="entry name" value="Single_hybrid_motif"/>
</dbReference>